<sequence length="122" mass="14275">MSELHLMNQRYLKYIVYLLAIYVLGWGFTDYREIFLGLITGTCFSLFNLWTMVRKQKQFEKAYQEGKSIRSMGMLSRMAAAGLAVLIAMRYPEYINLISVVIGLMTIYVVIMIDFLIQHIRD</sequence>
<evidence type="ECO:0000256" key="4">
    <source>
        <dbReference type="ARBA" id="ARBA00022989"/>
    </source>
</evidence>
<keyword evidence="2" id="KW-1003">Cell membrane</keyword>
<reference evidence="7 8" key="1">
    <citation type="submission" date="2021-04" db="EMBL/GenBank/DDBJ databases">
        <title>Metabacillus sp. strain KIGAM252 whole genome sequence.</title>
        <authorList>
            <person name="Seo M.-J."/>
            <person name="Cho E.-S."/>
            <person name="Hwang C.Y."/>
            <person name="Yoon D.J."/>
        </authorList>
    </citation>
    <scope>NUCLEOTIDE SEQUENCE [LARGE SCALE GENOMIC DNA]</scope>
    <source>
        <strain evidence="7 8">KIGAM252</strain>
    </source>
</reference>
<proteinExistence type="predicted"/>
<organism evidence="7 8">
    <name type="scientific">Metabacillus flavus</name>
    <dbReference type="NCBI Taxonomy" id="2823519"/>
    <lineage>
        <taxon>Bacteria</taxon>
        <taxon>Bacillati</taxon>
        <taxon>Bacillota</taxon>
        <taxon>Bacilli</taxon>
        <taxon>Bacillales</taxon>
        <taxon>Bacillaceae</taxon>
        <taxon>Metabacillus</taxon>
    </lineage>
</organism>
<dbReference type="InterPro" id="IPR005598">
    <property type="entry name" value="ATP_synth_I"/>
</dbReference>
<comment type="subcellular location">
    <subcellularLocation>
        <location evidence="1">Cell membrane</location>
        <topology evidence="1">Multi-pass membrane protein</topology>
    </subcellularLocation>
</comment>
<comment type="caution">
    <text evidence="7">The sequence shown here is derived from an EMBL/GenBank/DDBJ whole genome shotgun (WGS) entry which is preliminary data.</text>
</comment>
<keyword evidence="5 6" id="KW-0472">Membrane</keyword>
<dbReference type="PANTHER" id="PTHR40035">
    <property type="entry name" value="ATP SYNTHASE PROTEIN I"/>
    <property type="match status" value="1"/>
</dbReference>
<name>A0ABS5LJB7_9BACI</name>
<feature type="transmembrane region" description="Helical" evidence="6">
    <location>
        <begin position="97"/>
        <end position="117"/>
    </location>
</feature>
<evidence type="ECO:0000313" key="8">
    <source>
        <dbReference type="Proteomes" id="UP000682403"/>
    </source>
</evidence>
<gene>
    <name evidence="7" type="ORF">J9317_19110</name>
</gene>
<keyword evidence="3 6" id="KW-0812">Transmembrane</keyword>
<evidence type="ECO:0000256" key="1">
    <source>
        <dbReference type="ARBA" id="ARBA00004651"/>
    </source>
</evidence>
<feature type="transmembrane region" description="Helical" evidence="6">
    <location>
        <begin position="74"/>
        <end position="91"/>
    </location>
</feature>
<feature type="transmembrane region" description="Helical" evidence="6">
    <location>
        <begin position="12"/>
        <end position="28"/>
    </location>
</feature>
<evidence type="ECO:0000313" key="7">
    <source>
        <dbReference type="EMBL" id="MBS2970855.1"/>
    </source>
</evidence>
<dbReference type="PANTHER" id="PTHR40035:SF1">
    <property type="entry name" value="ATP SYNTHASE PROTEIN I"/>
    <property type="match status" value="1"/>
</dbReference>
<dbReference type="RefSeq" id="WP_035408047.1">
    <property type="nucleotide sequence ID" value="NZ_JAGVRK010000001.1"/>
</dbReference>
<accession>A0ABS5LJB7</accession>
<keyword evidence="8" id="KW-1185">Reference proteome</keyword>
<protein>
    <submittedName>
        <fullName evidence="7">ATP synthase subunit I</fullName>
    </submittedName>
</protein>
<evidence type="ECO:0000256" key="6">
    <source>
        <dbReference type="SAM" id="Phobius"/>
    </source>
</evidence>
<evidence type="ECO:0000256" key="3">
    <source>
        <dbReference type="ARBA" id="ARBA00022692"/>
    </source>
</evidence>
<evidence type="ECO:0000256" key="2">
    <source>
        <dbReference type="ARBA" id="ARBA00022475"/>
    </source>
</evidence>
<feature type="transmembrane region" description="Helical" evidence="6">
    <location>
        <begin position="34"/>
        <end position="53"/>
    </location>
</feature>
<dbReference type="InterPro" id="IPR039072">
    <property type="entry name" value="ATP_synth_I_Bacilli"/>
</dbReference>
<dbReference type="Pfam" id="PF03899">
    <property type="entry name" value="ATP-synt_I"/>
    <property type="match status" value="1"/>
</dbReference>
<evidence type="ECO:0000256" key="5">
    <source>
        <dbReference type="ARBA" id="ARBA00023136"/>
    </source>
</evidence>
<keyword evidence="4 6" id="KW-1133">Transmembrane helix</keyword>
<dbReference type="Proteomes" id="UP000682403">
    <property type="component" value="Unassembled WGS sequence"/>
</dbReference>
<dbReference type="EMBL" id="JAGVRK010000001">
    <property type="protein sequence ID" value="MBS2970855.1"/>
    <property type="molecule type" value="Genomic_DNA"/>
</dbReference>